<dbReference type="AlphaFoldDB" id="A0A1R4GN46"/>
<protein>
    <submittedName>
        <fullName evidence="3">Uncharacterized protein</fullName>
    </submittedName>
</protein>
<evidence type="ECO:0000313" key="3">
    <source>
        <dbReference type="EMBL" id="SJM69533.1"/>
    </source>
</evidence>
<name>A0A1R4GN46_9MICO</name>
<keyword evidence="2" id="KW-0472">Membrane</keyword>
<feature type="region of interest" description="Disordered" evidence="1">
    <location>
        <begin position="350"/>
        <end position="398"/>
    </location>
</feature>
<feature type="transmembrane region" description="Helical" evidence="2">
    <location>
        <begin position="402"/>
        <end position="424"/>
    </location>
</feature>
<gene>
    <name evidence="3" type="ORF">CZ674_13365</name>
</gene>
<keyword evidence="4" id="KW-1185">Reference proteome</keyword>
<keyword evidence="2" id="KW-1133">Transmembrane helix</keyword>
<feature type="compositionally biased region" description="Low complexity" evidence="1">
    <location>
        <begin position="358"/>
        <end position="386"/>
    </location>
</feature>
<evidence type="ECO:0000256" key="2">
    <source>
        <dbReference type="SAM" id="Phobius"/>
    </source>
</evidence>
<sequence length="432" mass="43595">MTVNGSDFPTGTAVALSIGGTNAGTVTTASDGTFSTTASASVSPGTHTVTATAGGESATSSLVVEADPVVVEDPEISVTPSTLTEDELFTSGVTVHGSDFAADAEVTLTLGDSTVVVFSDRDGAFTAVIMASLPAGTHTVAASANGQSASAHVEVTEDLFNPQLSVAPTELTVTDLADSGVTVQATGFRPSTPVTVLFDGEVWHEFTADADGNANVVLQRGNVAPGDHTITVEQNWVSGASWLTSFGELATSVTITVTADEPVYTPEIMINLDKPTVTDLADGVTLSGNGFAPETVLTLLFDGESIGEVTTDADGAFSTVVALDGIEPGEYEIAVRGDDAVATTIITVVADDDDGETDPTPSETTPPSETTSPSDSPSPSAPDPTDIGSDDDASDELPVTGAGAASIAIVAIAALLVFGGALLARARQLRRS</sequence>
<proteinExistence type="predicted"/>
<reference evidence="3 4" key="1">
    <citation type="submission" date="2017-02" db="EMBL/GenBank/DDBJ databases">
        <authorList>
            <person name="Peterson S.W."/>
        </authorList>
    </citation>
    <scope>NUCLEOTIDE SEQUENCE [LARGE SCALE GENOMIC DNA]</scope>
    <source>
        <strain evidence="3 4">LMG 22410</strain>
    </source>
</reference>
<keyword evidence="2" id="KW-0812">Transmembrane</keyword>
<feature type="region of interest" description="Disordered" evidence="1">
    <location>
        <begin position="36"/>
        <end position="56"/>
    </location>
</feature>
<accession>A0A1R4GN46</accession>
<organism evidence="3 4">
    <name type="scientific">Agrococcus casei LMG 22410</name>
    <dbReference type="NCBI Taxonomy" id="1255656"/>
    <lineage>
        <taxon>Bacteria</taxon>
        <taxon>Bacillati</taxon>
        <taxon>Actinomycetota</taxon>
        <taxon>Actinomycetes</taxon>
        <taxon>Micrococcales</taxon>
        <taxon>Microbacteriaceae</taxon>
        <taxon>Agrococcus</taxon>
    </lineage>
</organism>
<evidence type="ECO:0000256" key="1">
    <source>
        <dbReference type="SAM" id="MobiDB-lite"/>
    </source>
</evidence>
<dbReference type="Proteomes" id="UP000195787">
    <property type="component" value="Unassembled WGS sequence"/>
</dbReference>
<evidence type="ECO:0000313" key="4">
    <source>
        <dbReference type="Proteomes" id="UP000195787"/>
    </source>
</evidence>
<dbReference type="EMBL" id="FUHU01000046">
    <property type="protein sequence ID" value="SJM69533.1"/>
    <property type="molecule type" value="Genomic_DNA"/>
</dbReference>